<dbReference type="PANTHER" id="PTHR33627">
    <property type="entry name" value="TRANSPOSASE"/>
    <property type="match status" value="1"/>
</dbReference>
<dbReference type="Pfam" id="PF13546">
    <property type="entry name" value="DDE_5"/>
    <property type="match status" value="1"/>
</dbReference>
<organism evidence="2 3">
    <name type="scientific">Paraburkholderia hospita</name>
    <dbReference type="NCBI Taxonomy" id="169430"/>
    <lineage>
        <taxon>Bacteria</taxon>
        <taxon>Pseudomonadati</taxon>
        <taxon>Pseudomonadota</taxon>
        <taxon>Betaproteobacteria</taxon>
        <taxon>Burkholderiales</taxon>
        <taxon>Burkholderiaceae</taxon>
        <taxon>Paraburkholderia</taxon>
    </lineage>
</organism>
<evidence type="ECO:0000259" key="1">
    <source>
        <dbReference type="Pfam" id="PF13546"/>
    </source>
</evidence>
<protein>
    <submittedName>
        <fullName evidence="2">Transposase IS4 family protein</fullName>
    </submittedName>
</protein>
<dbReference type="PANTHER" id="PTHR33627:SF1">
    <property type="entry name" value="TRANSPOSASE"/>
    <property type="match status" value="1"/>
</dbReference>
<evidence type="ECO:0000313" key="2">
    <source>
        <dbReference type="EMBL" id="EIM94395.1"/>
    </source>
</evidence>
<feature type="domain" description="Transposase IS701-like DDE" evidence="1">
    <location>
        <begin position="10"/>
        <end position="82"/>
    </location>
</feature>
<comment type="caution">
    <text evidence="2">The sequence shown here is derived from an EMBL/GenBank/DDBJ whole genome shotgun (WGS) entry which is preliminary data.</text>
</comment>
<reference evidence="2 3" key="1">
    <citation type="journal article" date="2012" name="J. Bacteriol.">
        <title>Draft Genome Sequence of the Soil Bacterium Burkholderia terrae Strain BS001, Which Interacts with Fungal Surface Structures.</title>
        <authorList>
            <person name="Nazir R."/>
            <person name="Hansen M.A."/>
            <person name="Sorensen S."/>
            <person name="van Elsas J.D."/>
        </authorList>
    </citation>
    <scope>NUCLEOTIDE SEQUENCE [LARGE SCALE GENOMIC DNA]</scope>
    <source>
        <strain evidence="2 3">BS001</strain>
    </source>
</reference>
<dbReference type="InterPro" id="IPR038721">
    <property type="entry name" value="IS701-like_DDE_dom"/>
</dbReference>
<name>A0ABP2P9S3_9BURK</name>
<dbReference type="InterPro" id="IPR039365">
    <property type="entry name" value="IS701-like"/>
</dbReference>
<accession>A0ABP2P9S3</accession>
<gene>
    <name evidence="2" type="ORF">WQE_44558</name>
</gene>
<sequence>MTTHSIAQWVAVSLSIATQCGSLPIAWQLYVPKEWIDDRERARRAGIPDDQAFATKPQIALAQLREAIASGVVPGIVLADAGDIGVQGSDTSAPNAR</sequence>
<dbReference type="EMBL" id="AKAU01000279">
    <property type="protein sequence ID" value="EIM94395.1"/>
    <property type="molecule type" value="Genomic_DNA"/>
</dbReference>
<evidence type="ECO:0000313" key="3">
    <source>
        <dbReference type="Proteomes" id="UP000004980"/>
    </source>
</evidence>
<keyword evidence="3" id="KW-1185">Reference proteome</keyword>
<dbReference type="Proteomes" id="UP000004980">
    <property type="component" value="Unassembled WGS sequence"/>
</dbReference>
<proteinExistence type="predicted"/>